<dbReference type="EMBL" id="MCFE01000064">
    <property type="protein sequence ID" value="ORY01849.1"/>
    <property type="molecule type" value="Genomic_DNA"/>
</dbReference>
<gene>
    <name evidence="2" type="ORF">K493DRAFT_312243</name>
</gene>
<keyword evidence="3" id="KW-1185">Reference proteome</keyword>
<protein>
    <recommendedName>
        <fullName evidence="4">MD-2-related lipid-recognition domain-containing protein</fullName>
    </recommendedName>
</protein>
<evidence type="ECO:0000313" key="3">
    <source>
        <dbReference type="Proteomes" id="UP000193498"/>
    </source>
</evidence>
<evidence type="ECO:0000313" key="2">
    <source>
        <dbReference type="EMBL" id="ORY01849.1"/>
    </source>
</evidence>
<feature type="chain" id="PRO_5013208844" description="MD-2-related lipid-recognition domain-containing protein" evidence="1">
    <location>
        <begin position="18"/>
        <end position="139"/>
    </location>
</feature>
<dbReference type="AlphaFoldDB" id="A0A1Y1YV45"/>
<evidence type="ECO:0000256" key="1">
    <source>
        <dbReference type="SAM" id="SignalP"/>
    </source>
</evidence>
<organism evidence="2 3">
    <name type="scientific">Basidiobolus meristosporus CBS 931.73</name>
    <dbReference type="NCBI Taxonomy" id="1314790"/>
    <lineage>
        <taxon>Eukaryota</taxon>
        <taxon>Fungi</taxon>
        <taxon>Fungi incertae sedis</taxon>
        <taxon>Zoopagomycota</taxon>
        <taxon>Entomophthoromycotina</taxon>
        <taxon>Basidiobolomycetes</taxon>
        <taxon>Basidiobolales</taxon>
        <taxon>Basidiobolaceae</taxon>
        <taxon>Basidiobolus</taxon>
    </lineage>
</organism>
<dbReference type="Proteomes" id="UP000193498">
    <property type="component" value="Unassembled WGS sequence"/>
</dbReference>
<name>A0A1Y1YV45_9FUNG</name>
<reference evidence="2 3" key="1">
    <citation type="submission" date="2016-07" db="EMBL/GenBank/DDBJ databases">
        <title>Pervasive Adenine N6-methylation of Active Genes in Fungi.</title>
        <authorList>
            <consortium name="DOE Joint Genome Institute"/>
            <person name="Mondo S.J."/>
            <person name="Dannebaum R.O."/>
            <person name="Kuo R.C."/>
            <person name="Labutti K."/>
            <person name="Haridas S."/>
            <person name="Kuo A."/>
            <person name="Salamov A."/>
            <person name="Ahrendt S.R."/>
            <person name="Lipzen A."/>
            <person name="Sullivan W."/>
            <person name="Andreopoulos W.B."/>
            <person name="Clum A."/>
            <person name="Lindquist E."/>
            <person name="Daum C."/>
            <person name="Ramamoorthy G.K."/>
            <person name="Gryganskyi A."/>
            <person name="Culley D."/>
            <person name="Magnuson J.K."/>
            <person name="James T.Y."/>
            <person name="O'Malley M.A."/>
            <person name="Stajich J.E."/>
            <person name="Spatafora J.W."/>
            <person name="Visel A."/>
            <person name="Grigoriev I.V."/>
        </authorList>
    </citation>
    <scope>NUCLEOTIDE SEQUENCE [LARGE SCALE GENOMIC DNA]</scope>
    <source>
        <strain evidence="2 3">CBS 931.73</strain>
    </source>
</reference>
<comment type="caution">
    <text evidence="2">The sequence shown here is derived from an EMBL/GenBank/DDBJ whole genome shotgun (WGS) entry which is preliminary data.</text>
</comment>
<accession>A0A1Y1YV45</accession>
<sequence>MYVSTLLSLVMVGATLSAPLPKVCKPNVVTEGPSTINAGCKMRLQLTFPAHSLSAVSTLNVRFYQENSRHGTLVHQVKAKEVKSDQATIEAMFPVGGNYLGNGTLIVTEAASRNIKCPAIYGIHELSILPSIPDVMCTF</sequence>
<evidence type="ECO:0008006" key="4">
    <source>
        <dbReference type="Google" id="ProtNLM"/>
    </source>
</evidence>
<keyword evidence="1" id="KW-0732">Signal</keyword>
<dbReference type="InParanoid" id="A0A1Y1YV45"/>
<feature type="signal peptide" evidence="1">
    <location>
        <begin position="1"/>
        <end position="17"/>
    </location>
</feature>
<proteinExistence type="predicted"/>